<gene>
    <name evidence="11 15" type="primary">argS</name>
    <name evidence="16" type="ORF">KsCSTR_24190</name>
    <name evidence="17" type="ORF">KSMBR1_3550</name>
    <name evidence="15" type="ORF">kuste3932</name>
</gene>
<evidence type="ECO:0000313" key="15">
    <source>
        <dbReference type="EMBL" id="CAJ74695.1"/>
    </source>
</evidence>
<dbReference type="GO" id="GO:0006420">
    <property type="term" value="P:arginyl-tRNA aminoacylation"/>
    <property type="evidence" value="ECO:0007669"/>
    <property type="project" value="UniProtKB-UniRule"/>
</dbReference>
<keyword evidence="5 11" id="KW-0436">Ligase</keyword>
<keyword evidence="4 11" id="KW-0963">Cytoplasm</keyword>
<dbReference type="Proteomes" id="UP000221734">
    <property type="component" value="Chromosome Kuenenia_stuttgartiensis_MBR1"/>
</dbReference>
<keyword evidence="9 11" id="KW-0030">Aminoacyl-tRNA synthetase</keyword>
<evidence type="ECO:0000256" key="7">
    <source>
        <dbReference type="ARBA" id="ARBA00022840"/>
    </source>
</evidence>
<reference evidence="17" key="4">
    <citation type="submission" date="2017-10" db="EMBL/GenBank/DDBJ databases">
        <authorList>
            <person name="Banno H."/>
            <person name="Chua N.-H."/>
        </authorList>
    </citation>
    <scope>NUCLEOTIDE SEQUENCE [LARGE SCALE GENOMIC DNA]</scope>
    <source>
        <strain evidence="17">Kuenenia_mbr1_ru-nijmegen</strain>
    </source>
</reference>
<dbReference type="SUPFAM" id="SSF52374">
    <property type="entry name" value="Nucleotidylyl transferase"/>
    <property type="match status" value="1"/>
</dbReference>
<dbReference type="EMBL" id="LT934425">
    <property type="protein sequence ID" value="SOH06023.1"/>
    <property type="molecule type" value="Genomic_DNA"/>
</dbReference>
<evidence type="ECO:0000313" key="16">
    <source>
        <dbReference type="EMBL" id="QII11798.1"/>
    </source>
</evidence>
<keyword evidence="6 11" id="KW-0547">Nucleotide-binding</keyword>
<reference evidence="16 19" key="5">
    <citation type="submission" date="2020-02" db="EMBL/GenBank/DDBJ databases">
        <title>Newly sequenced genome of strain CSTR1 showed variability in Candidatus Kuenenia stuttgartiensis genomes.</title>
        <authorList>
            <person name="Ding C."/>
            <person name="Adrian L."/>
        </authorList>
    </citation>
    <scope>NUCLEOTIDE SEQUENCE [LARGE SCALE GENOMIC DNA]</scope>
    <source>
        <strain evidence="16 19">CSTR1</strain>
    </source>
</reference>
<dbReference type="Pfam" id="PF00750">
    <property type="entry name" value="tRNA-synt_1d"/>
    <property type="match status" value="1"/>
</dbReference>
<evidence type="ECO:0000256" key="6">
    <source>
        <dbReference type="ARBA" id="ARBA00022741"/>
    </source>
</evidence>
<dbReference type="CDD" id="cd00671">
    <property type="entry name" value="ArgRS_core"/>
    <property type="match status" value="1"/>
</dbReference>
<organism evidence="15">
    <name type="scientific">Kuenenia stuttgartiensis</name>
    <dbReference type="NCBI Taxonomy" id="174633"/>
    <lineage>
        <taxon>Bacteria</taxon>
        <taxon>Pseudomonadati</taxon>
        <taxon>Planctomycetota</taxon>
        <taxon>Candidatus Brocadiia</taxon>
        <taxon>Candidatus Brocadiales</taxon>
        <taxon>Candidatus Brocadiaceae</taxon>
        <taxon>Candidatus Kuenenia</taxon>
    </lineage>
</organism>
<dbReference type="HAMAP" id="MF_00123">
    <property type="entry name" value="Arg_tRNA_synth"/>
    <property type="match status" value="1"/>
</dbReference>
<keyword evidence="7 11" id="KW-0067">ATP-binding</keyword>
<evidence type="ECO:0000313" key="18">
    <source>
        <dbReference type="Proteomes" id="UP000221734"/>
    </source>
</evidence>
<evidence type="ECO:0000256" key="4">
    <source>
        <dbReference type="ARBA" id="ARBA00022490"/>
    </source>
</evidence>
<proteinExistence type="inferred from homology"/>
<evidence type="ECO:0000256" key="8">
    <source>
        <dbReference type="ARBA" id="ARBA00022917"/>
    </source>
</evidence>
<accession>Q1Q3W3</accession>
<evidence type="ECO:0000256" key="3">
    <source>
        <dbReference type="ARBA" id="ARBA00011245"/>
    </source>
</evidence>
<dbReference type="GO" id="GO:0005737">
    <property type="term" value="C:cytoplasm"/>
    <property type="evidence" value="ECO:0007669"/>
    <property type="project" value="UniProtKB-SubCell"/>
</dbReference>
<dbReference type="InterPro" id="IPR001278">
    <property type="entry name" value="Arg-tRNA-ligase"/>
</dbReference>
<comment type="subcellular location">
    <subcellularLocation>
        <location evidence="1 11">Cytoplasm</location>
    </subcellularLocation>
</comment>
<feature type="domain" description="DALR anticodon binding" evidence="13">
    <location>
        <begin position="450"/>
        <end position="565"/>
    </location>
</feature>
<keyword evidence="8 11" id="KW-0648">Protein biosynthesis</keyword>
<reference evidence="15" key="2">
    <citation type="submission" date="2006-01" db="EMBL/GenBank/DDBJ databases">
        <authorList>
            <person name="Genoscope"/>
        </authorList>
    </citation>
    <scope>NUCLEOTIDE SEQUENCE</scope>
</reference>
<dbReference type="GO" id="GO:0004814">
    <property type="term" value="F:arginine-tRNA ligase activity"/>
    <property type="evidence" value="ECO:0007669"/>
    <property type="project" value="UniProtKB-UniRule"/>
</dbReference>
<dbReference type="InterPro" id="IPR005148">
    <property type="entry name" value="Arg-tRNA-synth_N"/>
</dbReference>
<dbReference type="GO" id="GO:0005524">
    <property type="term" value="F:ATP binding"/>
    <property type="evidence" value="ECO:0007669"/>
    <property type="project" value="UniProtKB-UniRule"/>
</dbReference>
<evidence type="ECO:0000256" key="12">
    <source>
        <dbReference type="RuleBase" id="RU363038"/>
    </source>
</evidence>
<evidence type="ECO:0000256" key="10">
    <source>
        <dbReference type="ARBA" id="ARBA00049339"/>
    </source>
</evidence>
<dbReference type="EC" id="6.1.1.19" evidence="11"/>
<dbReference type="InterPro" id="IPR014729">
    <property type="entry name" value="Rossmann-like_a/b/a_fold"/>
</dbReference>
<evidence type="ECO:0000256" key="1">
    <source>
        <dbReference type="ARBA" id="ARBA00004496"/>
    </source>
</evidence>
<dbReference type="InterPro" id="IPR009080">
    <property type="entry name" value="tRNAsynth_Ia_anticodon-bd"/>
</dbReference>
<keyword evidence="18" id="KW-1185">Reference proteome</keyword>
<reference evidence="15" key="1">
    <citation type="journal article" date="2006" name="Nature">
        <title>Deciphering the evolution and metabolism of an anammox bacterium from a community genome.</title>
        <authorList>
            <person name="Strous M."/>
            <person name="Pelletier E."/>
            <person name="Mangenot S."/>
            <person name="Rattei T."/>
            <person name="Lehner A."/>
            <person name="Taylor M.W."/>
            <person name="Horn M."/>
            <person name="Daims H."/>
            <person name="Bartol-Mavel D."/>
            <person name="Wincker P."/>
            <person name="Barbe V."/>
            <person name="Fonknechten N."/>
            <person name="Vallenet D."/>
            <person name="Segurens B."/>
            <person name="Schenowitz-Truong C."/>
            <person name="Medigue C."/>
            <person name="Collingro A."/>
            <person name="Snel B."/>
            <person name="Dutilh B.E."/>
            <person name="OpDenCamp H.J.M."/>
            <person name="vanDerDrift C."/>
            <person name="Cirpus I."/>
            <person name="vanDePas-Schoonen K.T."/>
            <person name="Harhangi H.R."/>
            <person name="vanNiftrik L."/>
            <person name="Schmid M."/>
            <person name="Keltjens J."/>
            <person name="vanDeVossenberg J."/>
            <person name="Kartal B."/>
            <person name="Meier H."/>
            <person name="Frishman D."/>
            <person name="Huynen M.A."/>
            <person name="Mewes H."/>
            <person name="Weissenbach J."/>
            <person name="Jetten M.S.M."/>
            <person name="Wagner M."/>
            <person name="LePaslier D."/>
        </authorList>
    </citation>
    <scope>NUCLEOTIDE SEQUENCE</scope>
</reference>
<evidence type="ECO:0000259" key="13">
    <source>
        <dbReference type="SMART" id="SM00836"/>
    </source>
</evidence>
<dbReference type="SUPFAM" id="SSF55190">
    <property type="entry name" value="Arginyl-tRNA synthetase (ArgRS), N-terminal 'additional' domain"/>
    <property type="match status" value="1"/>
</dbReference>
<evidence type="ECO:0000313" key="19">
    <source>
        <dbReference type="Proteomes" id="UP000501926"/>
    </source>
</evidence>
<dbReference type="Gene3D" id="1.10.730.10">
    <property type="entry name" value="Isoleucyl-tRNA Synthetase, Domain 1"/>
    <property type="match status" value="1"/>
</dbReference>
<dbReference type="OrthoDB" id="9805987at2"/>
<evidence type="ECO:0000256" key="5">
    <source>
        <dbReference type="ARBA" id="ARBA00022598"/>
    </source>
</evidence>
<evidence type="ECO:0000313" key="17">
    <source>
        <dbReference type="EMBL" id="SOH06023.1"/>
    </source>
</evidence>
<dbReference type="SMART" id="SM01016">
    <property type="entry name" value="Arg_tRNA_synt_N"/>
    <property type="match status" value="1"/>
</dbReference>
<dbReference type="RefSeq" id="WP_099326543.1">
    <property type="nucleotide sequence ID" value="NZ_CP049055.1"/>
</dbReference>
<feature type="domain" description="Arginyl tRNA synthetase N-terminal" evidence="14">
    <location>
        <begin position="3"/>
        <end position="85"/>
    </location>
</feature>
<comment type="catalytic activity">
    <reaction evidence="10 11">
        <text>tRNA(Arg) + L-arginine + ATP = L-arginyl-tRNA(Arg) + AMP + diphosphate</text>
        <dbReference type="Rhea" id="RHEA:20301"/>
        <dbReference type="Rhea" id="RHEA-COMP:9658"/>
        <dbReference type="Rhea" id="RHEA-COMP:9673"/>
        <dbReference type="ChEBI" id="CHEBI:30616"/>
        <dbReference type="ChEBI" id="CHEBI:32682"/>
        <dbReference type="ChEBI" id="CHEBI:33019"/>
        <dbReference type="ChEBI" id="CHEBI:78442"/>
        <dbReference type="ChEBI" id="CHEBI:78513"/>
        <dbReference type="ChEBI" id="CHEBI:456215"/>
        <dbReference type="EC" id="6.1.1.19"/>
    </reaction>
</comment>
<comment type="caution">
    <text evidence="11">Lacks conserved residue(s) required for the propagation of feature annotation.</text>
</comment>
<dbReference type="Gene3D" id="3.40.50.620">
    <property type="entry name" value="HUPs"/>
    <property type="match status" value="1"/>
</dbReference>
<dbReference type="KEGG" id="kst:KSMBR1_3550"/>
<dbReference type="FunFam" id="3.40.50.620:FF:000116">
    <property type="entry name" value="Arginine--tRNA ligase"/>
    <property type="match status" value="1"/>
</dbReference>
<dbReference type="SMART" id="SM00836">
    <property type="entry name" value="DALR_1"/>
    <property type="match status" value="1"/>
</dbReference>
<dbReference type="PRINTS" id="PR01038">
    <property type="entry name" value="TRNASYNTHARG"/>
</dbReference>
<evidence type="ECO:0000259" key="14">
    <source>
        <dbReference type="SMART" id="SM01016"/>
    </source>
</evidence>
<dbReference type="NCBIfam" id="TIGR00456">
    <property type="entry name" value="argS"/>
    <property type="match status" value="1"/>
</dbReference>
<comment type="subunit">
    <text evidence="3 11">Monomer.</text>
</comment>
<comment type="similarity">
    <text evidence="2 11 12">Belongs to the class-I aminoacyl-tRNA synthetase family.</text>
</comment>
<dbReference type="Pfam" id="PF05746">
    <property type="entry name" value="DALR_1"/>
    <property type="match status" value="1"/>
</dbReference>
<dbReference type="EMBL" id="CT573071">
    <property type="protein sequence ID" value="CAJ74695.1"/>
    <property type="molecule type" value="Genomic_DNA"/>
</dbReference>
<evidence type="ECO:0000256" key="11">
    <source>
        <dbReference type="HAMAP-Rule" id="MF_00123"/>
    </source>
</evidence>
<dbReference type="InterPro" id="IPR035684">
    <property type="entry name" value="ArgRS_core"/>
</dbReference>
<dbReference type="Proteomes" id="UP000501926">
    <property type="component" value="Chromosome"/>
</dbReference>
<sequence length="565" mass="64294">MSDQFKKTIVSLLAAKTNLSEDEIDKYIEIPPDPKMGDYAFPCFSLSKMLKKPPAKIASELADLLHPVSPINKIEATGPYLNLFLDKAIFSAVVLKKIVNEGDTYGCDTIGKGKTVVIDYSSPNIAKHLAVHHLRSALIGNALYNIYGNLGYKCIGINHLGDWGTQFGQLIVAYRKWGEKDLEQHTITDLNKLYVTFHREAEKDNHLEDEAREWFKKLEAGDAEAMELWERFKDISLKEFQRIYKMLGIHFDAFVGESFYNTMVEDTVSGIKKKGLACISEQALIVNLEAYNMPPCLLRKKDGTTLYATRDIAAAEYRKSVYDFEKMIYVVGSEQKLHFCQIFKVLELMGYDWASQCVHVDFGLMKFKEGKMSTRKGRVILLEDLLIEAVDRIKRIIEEKNPLLKDKEMVARDVGIGAVIFADLSTKRNKDVIFDWDTVLNFEGETGPYVQYTHARLCSILRKYGKDVTTDIDYPLLNEDDAIHLIKNLWQYPFVVLKAAQFYEPSLVSNYLIDICAGVNKFYNAHRVLSEDEGLTKARILLVDAARQIIKNGLKILGMQAPVEM</sequence>
<dbReference type="InterPro" id="IPR036695">
    <property type="entry name" value="Arg-tRNA-synth_N_sf"/>
</dbReference>
<reference evidence="18" key="3">
    <citation type="submission" date="2017-10" db="EMBL/GenBank/DDBJ databases">
        <authorList>
            <person name="Frank J."/>
        </authorList>
    </citation>
    <scope>NUCLEOTIDE SEQUENCE [LARGE SCALE GENOMIC DNA]</scope>
</reference>
<evidence type="ECO:0000256" key="9">
    <source>
        <dbReference type="ARBA" id="ARBA00023146"/>
    </source>
</evidence>
<dbReference type="FunFam" id="1.10.730.10:FF:000006">
    <property type="entry name" value="Arginyl-tRNA synthetase 2, mitochondrial"/>
    <property type="match status" value="1"/>
</dbReference>
<dbReference type="EMBL" id="CP049055">
    <property type="protein sequence ID" value="QII11798.1"/>
    <property type="molecule type" value="Genomic_DNA"/>
</dbReference>
<dbReference type="InterPro" id="IPR008909">
    <property type="entry name" value="DALR_anticod-bd"/>
</dbReference>
<dbReference type="SUPFAM" id="SSF47323">
    <property type="entry name" value="Anticodon-binding domain of a subclass of class I aminoacyl-tRNA synthetases"/>
    <property type="match status" value="1"/>
</dbReference>
<name>Q1Q3W3_KUEST</name>
<evidence type="ECO:0000256" key="2">
    <source>
        <dbReference type="ARBA" id="ARBA00005594"/>
    </source>
</evidence>
<dbReference type="Pfam" id="PF03485">
    <property type="entry name" value="Arg_tRNA_synt_N"/>
    <property type="match status" value="1"/>
</dbReference>
<dbReference type="PANTHER" id="PTHR11956">
    <property type="entry name" value="ARGINYL-TRNA SYNTHETASE"/>
    <property type="match status" value="1"/>
</dbReference>
<dbReference type="AlphaFoldDB" id="Q1Q3W3"/>
<dbReference type="PANTHER" id="PTHR11956:SF5">
    <property type="entry name" value="ARGININE--TRNA LIGASE, CYTOPLASMIC"/>
    <property type="match status" value="1"/>
</dbReference>
<dbReference type="CDD" id="cd07956">
    <property type="entry name" value="Anticodon_Ia_Arg"/>
    <property type="match status" value="1"/>
</dbReference>
<protein>
    <recommendedName>
        <fullName evidence="11">Arginine--tRNA ligase</fullName>
        <ecNumber evidence="11">6.1.1.19</ecNumber>
    </recommendedName>
    <alternativeName>
        <fullName evidence="11">Arginyl-tRNA synthetase</fullName>
        <shortName evidence="11">ArgRS</shortName>
    </alternativeName>
</protein>
<dbReference type="Gene3D" id="3.30.1360.70">
    <property type="entry name" value="Arginyl tRNA synthetase N-terminal domain"/>
    <property type="match status" value="1"/>
</dbReference>